<evidence type="ECO:0000256" key="3">
    <source>
        <dbReference type="ARBA" id="ARBA00012640"/>
    </source>
</evidence>
<dbReference type="Gene3D" id="3.40.50.1000">
    <property type="entry name" value="HAD superfamily/HAD-like"/>
    <property type="match status" value="1"/>
</dbReference>
<keyword evidence="6" id="KW-0479">Metal-binding</keyword>
<evidence type="ECO:0000256" key="8">
    <source>
        <dbReference type="ARBA" id="ARBA00022842"/>
    </source>
</evidence>
<dbReference type="PANTHER" id="PTHR43344:SF2">
    <property type="entry name" value="PHOSPHOSERINE PHOSPHATASE"/>
    <property type="match status" value="1"/>
</dbReference>
<comment type="pathway">
    <text evidence="2">Amino-acid biosynthesis; L-serine biosynthesis; L-serine from 3-phospho-D-glycerate: step 3/3.</text>
</comment>
<keyword evidence="10" id="KW-1185">Reference proteome</keyword>
<proteinExistence type="predicted"/>
<keyword evidence="9" id="KW-0718">Serine biosynthesis</keyword>
<dbReference type="Gene3D" id="1.10.150.210">
    <property type="entry name" value="Phosphoserine phosphatase, domain 2"/>
    <property type="match status" value="1"/>
</dbReference>
<sequence length="274" mass="29839">MGHEVCLSGPRASAVSQLASIYSNSNNNASNNLGNNPPKPQLISKNISILPINGLRHQKLKASELESATRKLWRKADAVCFDVDSTVCQAIDELAHYLGKGQEVAACTHLAMGGNMTFREALAIRLNLMKPNRQQLEQYVQTHPIRLTPGIADLIAELRRKNVDVYLVSGGFRSIIKPVAELLNIDPNEPTSDSGSKHVGKAGVCGLLKTKKSYNTLIMVGDGATDAEACPPADAFIGFGGNQVRESVKKLSDWYVHDFKTLMEELAVSQEEEL</sequence>
<protein>
    <recommendedName>
        <fullName evidence="4">Phosphoserine phosphatase</fullName>
        <ecNumber evidence="3">3.1.3.3</ecNumber>
    </recommendedName>
</protein>
<dbReference type="InterPro" id="IPR036412">
    <property type="entry name" value="HAD-like_sf"/>
</dbReference>
<comment type="cofactor">
    <cofactor evidence="1">
        <name>Mg(2+)</name>
        <dbReference type="ChEBI" id="CHEBI:18420"/>
    </cofactor>
</comment>
<evidence type="ECO:0000256" key="6">
    <source>
        <dbReference type="ARBA" id="ARBA00022723"/>
    </source>
</evidence>
<dbReference type="CDD" id="cd04309">
    <property type="entry name" value="HAD_PSP_eu"/>
    <property type="match status" value="1"/>
</dbReference>
<dbReference type="GO" id="GO:0005737">
    <property type="term" value="C:cytoplasm"/>
    <property type="evidence" value="ECO:0007669"/>
    <property type="project" value="TreeGrafter"/>
</dbReference>
<evidence type="ECO:0000256" key="2">
    <source>
        <dbReference type="ARBA" id="ARBA00005135"/>
    </source>
</evidence>
<evidence type="ECO:0000256" key="4">
    <source>
        <dbReference type="ARBA" id="ARBA00015196"/>
    </source>
</evidence>
<reference evidence="11" key="1">
    <citation type="submission" date="2022-11" db="UniProtKB">
        <authorList>
            <consortium name="WormBaseParasite"/>
        </authorList>
    </citation>
    <scope>IDENTIFICATION</scope>
</reference>
<dbReference type="AlphaFoldDB" id="A0A915EIG1"/>
<dbReference type="PANTHER" id="PTHR43344">
    <property type="entry name" value="PHOSPHOSERINE PHOSPHATASE"/>
    <property type="match status" value="1"/>
</dbReference>
<dbReference type="WBParaSite" id="jg5705">
    <property type="protein sequence ID" value="jg5705"/>
    <property type="gene ID" value="jg5705"/>
</dbReference>
<organism evidence="10 11">
    <name type="scientific">Ditylenchus dipsaci</name>
    <dbReference type="NCBI Taxonomy" id="166011"/>
    <lineage>
        <taxon>Eukaryota</taxon>
        <taxon>Metazoa</taxon>
        <taxon>Ecdysozoa</taxon>
        <taxon>Nematoda</taxon>
        <taxon>Chromadorea</taxon>
        <taxon>Rhabditida</taxon>
        <taxon>Tylenchina</taxon>
        <taxon>Tylenchomorpha</taxon>
        <taxon>Sphaerularioidea</taxon>
        <taxon>Anguinidae</taxon>
        <taxon>Anguininae</taxon>
        <taxon>Ditylenchus</taxon>
    </lineage>
</organism>
<dbReference type="GO" id="GO:0036424">
    <property type="term" value="F:L-phosphoserine phosphatase activity"/>
    <property type="evidence" value="ECO:0007669"/>
    <property type="project" value="TreeGrafter"/>
</dbReference>
<dbReference type="GO" id="GO:0006564">
    <property type="term" value="P:L-serine biosynthetic process"/>
    <property type="evidence" value="ECO:0007669"/>
    <property type="project" value="UniProtKB-KW"/>
</dbReference>
<dbReference type="Pfam" id="PF00702">
    <property type="entry name" value="Hydrolase"/>
    <property type="match status" value="1"/>
</dbReference>
<evidence type="ECO:0000256" key="5">
    <source>
        <dbReference type="ARBA" id="ARBA00022605"/>
    </source>
</evidence>
<keyword evidence="5" id="KW-0028">Amino-acid biosynthesis</keyword>
<evidence type="ECO:0000313" key="10">
    <source>
        <dbReference type="Proteomes" id="UP000887574"/>
    </source>
</evidence>
<dbReference type="NCBIfam" id="TIGR01488">
    <property type="entry name" value="HAD-SF-IB"/>
    <property type="match status" value="1"/>
</dbReference>
<dbReference type="InterPro" id="IPR050582">
    <property type="entry name" value="HAD-like_SerB"/>
</dbReference>
<dbReference type="Proteomes" id="UP000887574">
    <property type="component" value="Unplaced"/>
</dbReference>
<evidence type="ECO:0000256" key="7">
    <source>
        <dbReference type="ARBA" id="ARBA00022801"/>
    </source>
</evidence>
<keyword evidence="8" id="KW-0460">Magnesium</keyword>
<evidence type="ECO:0000256" key="1">
    <source>
        <dbReference type="ARBA" id="ARBA00001946"/>
    </source>
</evidence>
<name>A0A915EIG1_9BILA</name>
<evidence type="ECO:0000256" key="9">
    <source>
        <dbReference type="ARBA" id="ARBA00023299"/>
    </source>
</evidence>
<keyword evidence="7" id="KW-0378">Hydrolase</keyword>
<dbReference type="InterPro" id="IPR023214">
    <property type="entry name" value="HAD_sf"/>
</dbReference>
<dbReference type="EC" id="3.1.3.3" evidence="3"/>
<dbReference type="GO" id="GO:0000287">
    <property type="term" value="F:magnesium ion binding"/>
    <property type="evidence" value="ECO:0007669"/>
    <property type="project" value="TreeGrafter"/>
</dbReference>
<dbReference type="SUPFAM" id="SSF56784">
    <property type="entry name" value="HAD-like"/>
    <property type="match status" value="1"/>
</dbReference>
<accession>A0A915EIG1</accession>
<evidence type="ECO:0000313" key="11">
    <source>
        <dbReference type="WBParaSite" id="jg5705"/>
    </source>
</evidence>